<keyword evidence="4" id="KW-1185">Reference proteome</keyword>
<dbReference type="SUPFAM" id="SSF81383">
    <property type="entry name" value="F-box domain"/>
    <property type="match status" value="1"/>
</dbReference>
<evidence type="ECO:0000313" key="3">
    <source>
        <dbReference type="EMBL" id="CAA7045780.1"/>
    </source>
</evidence>
<dbReference type="InterPro" id="IPR017451">
    <property type="entry name" value="F-box-assoc_interact_dom"/>
</dbReference>
<dbReference type="NCBIfam" id="TIGR01640">
    <property type="entry name" value="F_box_assoc_1"/>
    <property type="match status" value="1"/>
</dbReference>
<dbReference type="InterPro" id="IPR050796">
    <property type="entry name" value="SCF_F-box_component"/>
</dbReference>
<evidence type="ECO:0000259" key="1">
    <source>
        <dbReference type="SMART" id="SM00256"/>
    </source>
</evidence>
<dbReference type="InterPro" id="IPR001810">
    <property type="entry name" value="F-box_dom"/>
</dbReference>
<gene>
    <name evidence="2" type="ORF">MERR_LOCUS29229</name>
    <name evidence="3" type="ORF">MERR_LOCUS33015</name>
</gene>
<dbReference type="InterPro" id="IPR036047">
    <property type="entry name" value="F-box-like_dom_sf"/>
</dbReference>
<evidence type="ECO:0000313" key="4">
    <source>
        <dbReference type="Proteomes" id="UP000467841"/>
    </source>
</evidence>
<dbReference type="PANTHER" id="PTHR31672">
    <property type="entry name" value="BNACNNG10540D PROTEIN"/>
    <property type="match status" value="1"/>
</dbReference>
<dbReference type="SMART" id="SM00256">
    <property type="entry name" value="FBOX"/>
    <property type="match status" value="1"/>
</dbReference>
<dbReference type="OrthoDB" id="606438at2759"/>
<reference evidence="3 4" key="1">
    <citation type="submission" date="2020-01" db="EMBL/GenBank/DDBJ databases">
        <authorList>
            <person name="Mishra B."/>
        </authorList>
    </citation>
    <scope>NUCLEOTIDE SEQUENCE [LARGE SCALE GENOMIC DNA]</scope>
</reference>
<dbReference type="AlphaFoldDB" id="A0A6D2K2C0"/>
<sequence length="381" mass="44204">MSTVSDLSEDLVGEIFYRVPLTSLMAVRSTCRDWNALSNIHIMGKKATSKQFLGFRLRDSRVYSMKFNLQGVHNDYDIVDPCIKIVSVLGHLEISKLLSHCNGLVLCVTEDLKLLLWNPYLGQTSLTKRSKPLKYFSRHDKFGLGYDNIKGYHKILRVYEREDGSLRSGIYDCNSNLWRLIRVTPEWDIRDHVSSMSLNGNNYFLAHEYSTKYWWLKTNYVWCLLCFDYTAERFGPLLPLPFQSYSHHSSESVALSCVRDEQLALLYIRNDGIMKIWITTKIDPNSVSWSMFLEVDTRSFPRRPTLFKDGTFFIDDEKKVAVVCGFGEHRPTKKCWYHTAYIIGEDGYFKSVDIGETLSANFFYCNPVMFSSYVPSLVQLK</sequence>
<name>A0A6D2K2C0_9BRAS</name>
<organism evidence="3 4">
    <name type="scientific">Microthlaspi erraticum</name>
    <dbReference type="NCBI Taxonomy" id="1685480"/>
    <lineage>
        <taxon>Eukaryota</taxon>
        <taxon>Viridiplantae</taxon>
        <taxon>Streptophyta</taxon>
        <taxon>Embryophyta</taxon>
        <taxon>Tracheophyta</taxon>
        <taxon>Spermatophyta</taxon>
        <taxon>Magnoliopsida</taxon>
        <taxon>eudicotyledons</taxon>
        <taxon>Gunneridae</taxon>
        <taxon>Pentapetalae</taxon>
        <taxon>rosids</taxon>
        <taxon>malvids</taxon>
        <taxon>Brassicales</taxon>
        <taxon>Brassicaceae</taxon>
        <taxon>Coluteocarpeae</taxon>
        <taxon>Microthlaspi</taxon>
    </lineage>
</organism>
<dbReference type="Pfam" id="PF07734">
    <property type="entry name" value="FBA_1"/>
    <property type="match status" value="1"/>
</dbReference>
<dbReference type="InterPro" id="IPR006527">
    <property type="entry name" value="F-box-assoc_dom_typ1"/>
</dbReference>
<dbReference type="EMBL" id="CACVBM020001329">
    <property type="protein sequence ID" value="CAA7045780.1"/>
    <property type="molecule type" value="Genomic_DNA"/>
</dbReference>
<dbReference type="Proteomes" id="UP000467841">
    <property type="component" value="Unassembled WGS sequence"/>
</dbReference>
<dbReference type="EMBL" id="CACVBM020001259">
    <property type="protein sequence ID" value="CAA7041994.1"/>
    <property type="molecule type" value="Genomic_DNA"/>
</dbReference>
<protein>
    <recommendedName>
        <fullName evidence="1">F-box domain-containing protein</fullName>
    </recommendedName>
</protein>
<proteinExistence type="predicted"/>
<dbReference type="Gene3D" id="1.20.1280.50">
    <property type="match status" value="1"/>
</dbReference>
<feature type="domain" description="F-box" evidence="1">
    <location>
        <begin position="7"/>
        <end position="47"/>
    </location>
</feature>
<dbReference type="PANTHER" id="PTHR31672:SF13">
    <property type="entry name" value="F-BOX PROTEIN CPR30-LIKE"/>
    <property type="match status" value="1"/>
</dbReference>
<dbReference type="Pfam" id="PF00646">
    <property type="entry name" value="F-box"/>
    <property type="match status" value="1"/>
</dbReference>
<accession>A0A6D2K2C0</accession>
<evidence type="ECO:0000313" key="2">
    <source>
        <dbReference type="EMBL" id="CAA7041994.1"/>
    </source>
</evidence>